<accession>W9W183</accession>
<dbReference type="Proteomes" id="UP000019473">
    <property type="component" value="Unassembled WGS sequence"/>
</dbReference>
<name>W9W183_9EURO</name>
<dbReference type="Gene3D" id="3.30.10.10">
    <property type="entry name" value="Trypsin Inhibitor V, subunit A"/>
    <property type="match status" value="1"/>
</dbReference>
<reference evidence="2 3" key="1">
    <citation type="submission" date="2013-03" db="EMBL/GenBank/DDBJ databases">
        <title>The Genome Sequence of Cladophialophora yegresii CBS 114405.</title>
        <authorList>
            <consortium name="The Broad Institute Genomics Platform"/>
            <person name="Cuomo C."/>
            <person name="de Hoog S."/>
            <person name="Gorbushina A."/>
            <person name="Walker B."/>
            <person name="Young S.K."/>
            <person name="Zeng Q."/>
            <person name="Gargeya S."/>
            <person name="Fitzgerald M."/>
            <person name="Haas B."/>
            <person name="Abouelleil A."/>
            <person name="Allen A.W."/>
            <person name="Alvarado L."/>
            <person name="Arachchi H.M."/>
            <person name="Berlin A.M."/>
            <person name="Chapman S.B."/>
            <person name="Gainer-Dewar J."/>
            <person name="Goldberg J."/>
            <person name="Griggs A."/>
            <person name="Gujja S."/>
            <person name="Hansen M."/>
            <person name="Howarth C."/>
            <person name="Imamovic A."/>
            <person name="Ireland A."/>
            <person name="Larimer J."/>
            <person name="McCowan C."/>
            <person name="Murphy C."/>
            <person name="Pearson M."/>
            <person name="Poon T.W."/>
            <person name="Priest M."/>
            <person name="Roberts A."/>
            <person name="Saif S."/>
            <person name="Shea T."/>
            <person name="Sisk P."/>
            <person name="Sykes S."/>
            <person name="Wortman J."/>
            <person name="Nusbaum C."/>
            <person name="Birren B."/>
        </authorList>
    </citation>
    <scope>NUCLEOTIDE SEQUENCE [LARGE SCALE GENOMIC DNA]</scope>
    <source>
        <strain evidence="2 3">CBS 114405</strain>
    </source>
</reference>
<evidence type="ECO:0000256" key="1">
    <source>
        <dbReference type="SAM" id="MobiDB-lite"/>
    </source>
</evidence>
<dbReference type="HOGENOM" id="CLU_162852_1_0_1"/>
<dbReference type="OrthoDB" id="10013825at2759"/>
<evidence type="ECO:0000313" key="3">
    <source>
        <dbReference type="Proteomes" id="UP000019473"/>
    </source>
</evidence>
<dbReference type="PANTHER" id="PTHR39600:SF1">
    <property type="entry name" value="PEPTIDASE INHIBITOR I78 FAMILY PROTEIN"/>
    <property type="match status" value="1"/>
</dbReference>
<dbReference type="PANTHER" id="PTHR39600">
    <property type="entry name" value="PEPTIDASE INHIBITOR I78 FAMILY PROTEIN"/>
    <property type="match status" value="1"/>
</dbReference>
<dbReference type="AlphaFoldDB" id="W9W183"/>
<protein>
    <submittedName>
        <fullName evidence="2">Uncharacterized protein</fullName>
    </submittedName>
</protein>
<evidence type="ECO:0000313" key="2">
    <source>
        <dbReference type="EMBL" id="EXJ58745.1"/>
    </source>
</evidence>
<dbReference type="VEuPathDB" id="FungiDB:A1O7_06175"/>
<dbReference type="EMBL" id="AMGW01000004">
    <property type="protein sequence ID" value="EXJ58745.1"/>
    <property type="molecule type" value="Genomic_DNA"/>
</dbReference>
<organism evidence="2 3">
    <name type="scientific">Cladophialophora yegresii CBS 114405</name>
    <dbReference type="NCBI Taxonomy" id="1182544"/>
    <lineage>
        <taxon>Eukaryota</taxon>
        <taxon>Fungi</taxon>
        <taxon>Dikarya</taxon>
        <taxon>Ascomycota</taxon>
        <taxon>Pezizomycotina</taxon>
        <taxon>Eurotiomycetes</taxon>
        <taxon>Chaetothyriomycetidae</taxon>
        <taxon>Chaetothyriales</taxon>
        <taxon>Herpotrichiellaceae</taxon>
        <taxon>Cladophialophora</taxon>
    </lineage>
</organism>
<dbReference type="STRING" id="1182544.W9W183"/>
<proteinExistence type="predicted"/>
<feature type="region of interest" description="Disordered" evidence="1">
    <location>
        <begin position="51"/>
        <end position="75"/>
    </location>
</feature>
<dbReference type="GeneID" id="19180753"/>
<comment type="caution">
    <text evidence="2">The sequence shown here is derived from an EMBL/GenBank/DDBJ whole genome shotgun (WGS) entry which is preliminary data.</text>
</comment>
<gene>
    <name evidence="2" type="ORF">A1O7_06175</name>
</gene>
<sequence>MPLVVPGITSSGNGGDSWTTKLMGKTLGDKHDQTTFAKKDLPGNHRVVESEGGMMTMDHNPERVGIPVGGTRRKETKTQQKQLVCLVQAGF</sequence>
<dbReference type="eggNOG" id="ENOG502SBMP">
    <property type="taxonomic scope" value="Eukaryota"/>
</dbReference>
<dbReference type="RefSeq" id="XP_007758368.1">
    <property type="nucleotide sequence ID" value="XM_007760178.1"/>
</dbReference>
<keyword evidence="3" id="KW-1185">Reference proteome</keyword>